<keyword evidence="2" id="KW-0472">Membrane</keyword>
<proteinExistence type="predicted"/>
<evidence type="ECO:0000313" key="4">
    <source>
        <dbReference type="Proteomes" id="UP000032670"/>
    </source>
</evidence>
<gene>
    <name evidence="3" type="ORF">Abor_014_182</name>
</gene>
<keyword evidence="2" id="KW-0812">Transmembrane</keyword>
<feature type="compositionally biased region" description="Low complexity" evidence="1">
    <location>
        <begin position="16"/>
        <end position="31"/>
    </location>
</feature>
<dbReference type="STRING" id="1231341.Abor_014_182"/>
<feature type="region of interest" description="Disordered" evidence="1">
    <location>
        <begin position="1"/>
        <end position="48"/>
    </location>
</feature>
<dbReference type="AlphaFoldDB" id="A0A0D6NIW4"/>
<sequence>MQSGTYNTAPLAQGKPDPNLLLPPLSTLTPSGIGGGPTASTATSTGTPFSPQTDASVAHIMEQAGTLWAEHGPRLKDSSKAAAEQFGKLANTVLHHGEDALSDVKASMADPAKRAGLWGRYRKLILAGGAGVVLFIGLGWAVIDYEASKIADDKIQTALRQAGLSSYIKYNSVSASPFGSVTLHDVRVFLSRTTTPSLKIASLSVNGLSSTTALPPALSIDAQGIDCPLNNVSTFTGGAINGLALQSLGYTSVVGDIALSYKTSGDRISVKSSSDFTQMGGWNMAFTLNHVPPQALASLAALATGFTEQNIMMLLQTGSQLNAVELQKASLTLDNAGLVKRAKAVPDTAFPQVDTVAPKDAPPLNRWEQQGGTLSITAQQPIPLMHTGFAGYPALSPALFDLNSFIAATDARVTAN</sequence>
<comment type="caution">
    <text evidence="3">The sequence shown here is derived from an EMBL/GenBank/DDBJ whole genome shotgun (WGS) entry which is preliminary data.</text>
</comment>
<feature type="transmembrane region" description="Helical" evidence="2">
    <location>
        <begin position="124"/>
        <end position="143"/>
    </location>
</feature>
<feature type="compositionally biased region" description="Low complexity" evidence="1">
    <location>
        <begin position="38"/>
        <end position="48"/>
    </location>
</feature>
<keyword evidence="4" id="KW-1185">Reference proteome</keyword>
<dbReference type="Proteomes" id="UP000032670">
    <property type="component" value="Unassembled WGS sequence"/>
</dbReference>
<protein>
    <submittedName>
        <fullName evidence="3">Uncharacterized protein</fullName>
    </submittedName>
</protein>
<dbReference type="EMBL" id="BAMX01000014">
    <property type="protein sequence ID" value="GAN66017.1"/>
    <property type="molecule type" value="Genomic_DNA"/>
</dbReference>
<evidence type="ECO:0000313" key="3">
    <source>
        <dbReference type="EMBL" id="GAN66017.1"/>
    </source>
</evidence>
<evidence type="ECO:0000256" key="1">
    <source>
        <dbReference type="SAM" id="MobiDB-lite"/>
    </source>
</evidence>
<dbReference type="RefSeq" id="WP_048841042.1">
    <property type="nucleotide sequence ID" value="NZ_BAMX01000014.1"/>
</dbReference>
<keyword evidence="2" id="KW-1133">Transmembrane helix</keyword>
<feature type="compositionally biased region" description="Polar residues" evidence="1">
    <location>
        <begin position="1"/>
        <end position="10"/>
    </location>
</feature>
<organism evidence="3 4">
    <name type="scientific">Acetobacter orientalis</name>
    <dbReference type="NCBI Taxonomy" id="146474"/>
    <lineage>
        <taxon>Bacteria</taxon>
        <taxon>Pseudomonadati</taxon>
        <taxon>Pseudomonadota</taxon>
        <taxon>Alphaproteobacteria</taxon>
        <taxon>Acetobacterales</taxon>
        <taxon>Acetobacteraceae</taxon>
        <taxon>Acetobacter</taxon>
    </lineage>
</organism>
<accession>A0A6N3SS54</accession>
<evidence type="ECO:0000256" key="2">
    <source>
        <dbReference type="SAM" id="Phobius"/>
    </source>
</evidence>
<name>A0A0D6NIW4_9PROT</name>
<accession>A0A0D6NIW4</accession>
<dbReference type="GeneID" id="76204169"/>
<reference evidence="3 4" key="1">
    <citation type="submission" date="2012-11" db="EMBL/GenBank/DDBJ databases">
        <title>Whole genome sequence of Acetobacter orientalis 21F-2.</title>
        <authorList>
            <person name="Azuma Y."/>
            <person name="Higashiura N."/>
            <person name="Hirakawa H."/>
            <person name="Matsushita K."/>
        </authorList>
    </citation>
    <scope>NUCLEOTIDE SEQUENCE [LARGE SCALE GENOMIC DNA]</scope>
    <source>
        <strain evidence="3 4">21F-2</strain>
    </source>
</reference>